<dbReference type="PROSITE" id="PS50977">
    <property type="entry name" value="HTH_TETR_2"/>
    <property type="match status" value="2"/>
</dbReference>
<accession>A0A6I4V549</accession>
<dbReference type="InterPro" id="IPR001647">
    <property type="entry name" value="HTH_TetR"/>
</dbReference>
<protein>
    <submittedName>
        <fullName evidence="6">TetR family transcriptional regulator</fullName>
    </submittedName>
</protein>
<comment type="caution">
    <text evidence="6">The sequence shown here is derived from an EMBL/GenBank/DDBJ whole genome shotgun (WGS) entry which is preliminary data.</text>
</comment>
<proteinExistence type="predicted"/>
<feature type="domain" description="HTH tetR-type" evidence="5">
    <location>
        <begin position="206"/>
        <end position="266"/>
    </location>
</feature>
<dbReference type="Proteomes" id="UP000471435">
    <property type="component" value="Unassembled WGS sequence"/>
</dbReference>
<dbReference type="Gene3D" id="1.10.357.10">
    <property type="entry name" value="Tetracycline Repressor, domain 2"/>
    <property type="match status" value="2"/>
</dbReference>
<keyword evidence="2 4" id="KW-0238">DNA-binding</keyword>
<dbReference type="SUPFAM" id="SSF46689">
    <property type="entry name" value="Homeodomain-like"/>
    <property type="match status" value="2"/>
</dbReference>
<dbReference type="PANTHER" id="PTHR47506">
    <property type="entry name" value="TRANSCRIPTIONAL REGULATORY PROTEIN"/>
    <property type="match status" value="1"/>
</dbReference>
<reference evidence="6 7" key="1">
    <citation type="submission" date="2019-12" db="EMBL/GenBank/DDBJ databases">
        <title>Genomic-based taxomic classification of the family Erythrobacteraceae.</title>
        <authorList>
            <person name="Xu L."/>
        </authorList>
    </citation>
    <scope>NUCLEOTIDE SEQUENCE [LARGE SCALE GENOMIC DNA]</scope>
    <source>
        <strain evidence="6 7">SW-109</strain>
    </source>
</reference>
<evidence type="ECO:0000256" key="2">
    <source>
        <dbReference type="ARBA" id="ARBA00023125"/>
    </source>
</evidence>
<feature type="DNA-binding region" description="H-T-H motif" evidence="4">
    <location>
        <begin position="229"/>
        <end position="248"/>
    </location>
</feature>
<sequence length="391" mass="43762">MRRDQILDAASESLALGSVADLDLAEIANKVGLKPTSVRYYFRNREDLAEALYHRRLEELEESLAAAEEQESLSGAVATIFDIELQNYALYLEGKANRRSQLGEVRTLHRSRRSRVGARYKEALERTRKLLNDRVNPADETVPLAAAQLLLENLFWLPAWIDDFRDWEFGYVRDQLTALTCGGILPRTVRPNWKVLDETDAGTGKAIDNAAFLRTATQLICRKGYRGTSIDAIAAELGVTKGSFYHHNRIKESLVEQCFEESYNRMGEFQRKAAEMAGNPVDSIATVLASIIRVQLEQKEPLLRASALPGLPRAIRMATIERSKPVTRWYASELSRAAANGGVNPVDPNIAAQFISIGANATYDLARFHNYNSTRDSIANCLRLILYGVVE</sequence>
<feature type="DNA-binding region" description="H-T-H motif" evidence="4">
    <location>
        <begin position="23"/>
        <end position="42"/>
    </location>
</feature>
<dbReference type="GO" id="GO:0003677">
    <property type="term" value="F:DNA binding"/>
    <property type="evidence" value="ECO:0007669"/>
    <property type="project" value="UniProtKB-UniRule"/>
</dbReference>
<dbReference type="PRINTS" id="PR00455">
    <property type="entry name" value="HTHTETR"/>
</dbReference>
<evidence type="ECO:0000256" key="4">
    <source>
        <dbReference type="PROSITE-ProRule" id="PRU00335"/>
    </source>
</evidence>
<dbReference type="Pfam" id="PF00440">
    <property type="entry name" value="TetR_N"/>
    <property type="match status" value="2"/>
</dbReference>
<evidence type="ECO:0000259" key="5">
    <source>
        <dbReference type="PROSITE" id="PS50977"/>
    </source>
</evidence>
<keyword evidence="1" id="KW-0805">Transcription regulation</keyword>
<evidence type="ECO:0000256" key="3">
    <source>
        <dbReference type="ARBA" id="ARBA00023163"/>
    </source>
</evidence>
<keyword evidence="3" id="KW-0804">Transcription</keyword>
<dbReference type="OrthoDB" id="9811084at2"/>
<organism evidence="6 7">
    <name type="scientific">Pontixanthobacter luteolus</name>
    <dbReference type="NCBI Taxonomy" id="295089"/>
    <lineage>
        <taxon>Bacteria</taxon>
        <taxon>Pseudomonadati</taxon>
        <taxon>Pseudomonadota</taxon>
        <taxon>Alphaproteobacteria</taxon>
        <taxon>Sphingomonadales</taxon>
        <taxon>Erythrobacteraceae</taxon>
        <taxon>Pontixanthobacter</taxon>
    </lineage>
</organism>
<dbReference type="AlphaFoldDB" id="A0A6I4V549"/>
<dbReference type="PANTHER" id="PTHR47506:SF1">
    <property type="entry name" value="HTH-TYPE TRANSCRIPTIONAL REGULATOR YJDC"/>
    <property type="match status" value="1"/>
</dbReference>
<evidence type="ECO:0000256" key="1">
    <source>
        <dbReference type="ARBA" id="ARBA00023015"/>
    </source>
</evidence>
<keyword evidence="7" id="KW-1185">Reference proteome</keyword>
<evidence type="ECO:0000313" key="6">
    <source>
        <dbReference type="EMBL" id="MXP47404.1"/>
    </source>
</evidence>
<feature type="domain" description="HTH tetR-type" evidence="5">
    <location>
        <begin position="1"/>
        <end position="60"/>
    </location>
</feature>
<gene>
    <name evidence="6" type="ORF">GRI43_08365</name>
</gene>
<dbReference type="RefSeq" id="WP_160730526.1">
    <property type="nucleotide sequence ID" value="NZ_WTYP01000001.1"/>
</dbReference>
<dbReference type="Gene3D" id="1.10.10.60">
    <property type="entry name" value="Homeodomain-like"/>
    <property type="match status" value="2"/>
</dbReference>
<dbReference type="InterPro" id="IPR009057">
    <property type="entry name" value="Homeodomain-like_sf"/>
</dbReference>
<dbReference type="EMBL" id="WTYP01000001">
    <property type="protein sequence ID" value="MXP47404.1"/>
    <property type="molecule type" value="Genomic_DNA"/>
</dbReference>
<evidence type="ECO:0000313" key="7">
    <source>
        <dbReference type="Proteomes" id="UP000471435"/>
    </source>
</evidence>
<name>A0A6I4V549_9SPHN</name>